<evidence type="ECO:0000256" key="1">
    <source>
        <dbReference type="SAM" id="SignalP"/>
    </source>
</evidence>
<dbReference type="AlphaFoldDB" id="A0A9P7K7Z2"/>
<reference evidence="2" key="1">
    <citation type="submission" date="2021-02" db="EMBL/GenBank/DDBJ databases">
        <authorList>
            <person name="Nieuwenhuis M."/>
            <person name="Van De Peppel L.J.J."/>
        </authorList>
    </citation>
    <scope>NUCLEOTIDE SEQUENCE</scope>
    <source>
        <strain evidence="2">D49</strain>
    </source>
</reference>
<proteinExistence type="predicted"/>
<keyword evidence="1" id="KW-0732">Signal</keyword>
<accession>A0A9P7K7Z2</accession>
<evidence type="ECO:0000313" key="2">
    <source>
        <dbReference type="EMBL" id="KAG5639644.1"/>
    </source>
</evidence>
<keyword evidence="3" id="KW-1185">Reference proteome</keyword>
<feature type="signal peptide" evidence="1">
    <location>
        <begin position="1"/>
        <end position="20"/>
    </location>
</feature>
<dbReference type="OrthoDB" id="3251634at2759"/>
<sequence length="165" mass="17299">MRFGALLVSVVSPFFLCVNAAPQAVSTQSVGGETLGAILNALNLGIVAKINTLITLDSLSTNIVSVNFDVKNPLILELTIDRVVSTAGINGTVYAKFDQTFAKPLVVPILGTANSGTFGNVLLTQGIDASLGIIPLGVLDLIKTDVYVRQVDFATVDEIPVDNIL</sequence>
<reference evidence="2" key="2">
    <citation type="submission" date="2021-10" db="EMBL/GenBank/DDBJ databases">
        <title>Phylogenomics reveals ancestral predisposition of the termite-cultivated fungus Termitomyces towards a domesticated lifestyle.</title>
        <authorList>
            <person name="Auxier B."/>
            <person name="Grum-Grzhimaylo A."/>
            <person name="Cardenas M.E."/>
            <person name="Lodge J.D."/>
            <person name="Laessoe T."/>
            <person name="Pedersen O."/>
            <person name="Smith M.E."/>
            <person name="Kuyper T.W."/>
            <person name="Franco-Molano E.A."/>
            <person name="Baroni T.J."/>
            <person name="Aanen D.K."/>
        </authorList>
    </citation>
    <scope>NUCLEOTIDE SEQUENCE</scope>
    <source>
        <strain evidence="2">D49</strain>
    </source>
</reference>
<name>A0A9P7K7Z2_9AGAR</name>
<feature type="chain" id="PRO_5040209329" evidence="1">
    <location>
        <begin position="21"/>
        <end position="165"/>
    </location>
</feature>
<protein>
    <submittedName>
        <fullName evidence="2">Uncharacterized protein</fullName>
    </submittedName>
</protein>
<dbReference type="EMBL" id="JABCKI010005716">
    <property type="protein sequence ID" value="KAG5639644.1"/>
    <property type="molecule type" value="Genomic_DNA"/>
</dbReference>
<dbReference type="Proteomes" id="UP000717328">
    <property type="component" value="Unassembled WGS sequence"/>
</dbReference>
<comment type="caution">
    <text evidence="2">The sequence shown here is derived from an EMBL/GenBank/DDBJ whole genome shotgun (WGS) entry which is preliminary data.</text>
</comment>
<evidence type="ECO:0000313" key="3">
    <source>
        <dbReference type="Proteomes" id="UP000717328"/>
    </source>
</evidence>
<organism evidence="2 3">
    <name type="scientific">Sphagnurus paluster</name>
    <dbReference type="NCBI Taxonomy" id="117069"/>
    <lineage>
        <taxon>Eukaryota</taxon>
        <taxon>Fungi</taxon>
        <taxon>Dikarya</taxon>
        <taxon>Basidiomycota</taxon>
        <taxon>Agaricomycotina</taxon>
        <taxon>Agaricomycetes</taxon>
        <taxon>Agaricomycetidae</taxon>
        <taxon>Agaricales</taxon>
        <taxon>Tricholomatineae</taxon>
        <taxon>Lyophyllaceae</taxon>
        <taxon>Sphagnurus</taxon>
    </lineage>
</organism>
<gene>
    <name evidence="2" type="ORF">H0H81_008805</name>
</gene>